<evidence type="ECO:0000256" key="4">
    <source>
        <dbReference type="ARBA" id="ARBA00022833"/>
    </source>
</evidence>
<dbReference type="GO" id="GO:0006508">
    <property type="term" value="P:proteolysis"/>
    <property type="evidence" value="ECO:0007669"/>
    <property type="project" value="UniProtKB-KW"/>
</dbReference>
<evidence type="ECO:0000256" key="3">
    <source>
        <dbReference type="ARBA" id="ARBA00022801"/>
    </source>
</evidence>
<keyword evidence="1 6" id="KW-0645">Protease</keyword>
<proteinExistence type="inferred from homology"/>
<comment type="caution">
    <text evidence="8">The sequence shown here is derived from an EMBL/GenBank/DDBJ whole genome shotgun (WGS) entry which is preliminary data.</text>
</comment>
<evidence type="ECO:0000256" key="1">
    <source>
        <dbReference type="ARBA" id="ARBA00022670"/>
    </source>
</evidence>
<dbReference type="Gene3D" id="3.30.2010.10">
    <property type="entry name" value="Metalloproteases ('zincins'), catalytic domain"/>
    <property type="match status" value="1"/>
</dbReference>
<evidence type="ECO:0000256" key="5">
    <source>
        <dbReference type="ARBA" id="ARBA00023049"/>
    </source>
</evidence>
<protein>
    <recommendedName>
        <fullName evidence="7">Peptidase M48 domain-containing protein</fullName>
    </recommendedName>
</protein>
<dbReference type="Proteomes" id="UP000241421">
    <property type="component" value="Unassembled WGS sequence"/>
</dbReference>
<keyword evidence="5 6" id="KW-0482">Metalloprotease</keyword>
<name>A0A2U2HAV8_9BURK</name>
<keyword evidence="4 6" id="KW-0862">Zinc</keyword>
<feature type="domain" description="Peptidase M48" evidence="7">
    <location>
        <begin position="62"/>
        <end position="134"/>
    </location>
</feature>
<keyword evidence="2" id="KW-0479">Metal-binding</keyword>
<comment type="cofactor">
    <cofactor evidence="6">
        <name>Zn(2+)</name>
        <dbReference type="ChEBI" id="CHEBI:29105"/>
    </cofactor>
    <text evidence="6">Binds 1 zinc ion per subunit.</text>
</comment>
<dbReference type="InterPro" id="IPR001915">
    <property type="entry name" value="Peptidase_M48"/>
</dbReference>
<dbReference type="RefSeq" id="WP_106760341.1">
    <property type="nucleotide sequence ID" value="NZ_PXWF02000333.1"/>
</dbReference>
<organism evidence="8 9">
    <name type="scientific">Massilia glaciei</name>
    <dbReference type="NCBI Taxonomy" id="1524097"/>
    <lineage>
        <taxon>Bacteria</taxon>
        <taxon>Pseudomonadati</taxon>
        <taxon>Pseudomonadota</taxon>
        <taxon>Betaproteobacteria</taxon>
        <taxon>Burkholderiales</taxon>
        <taxon>Oxalobacteraceae</taxon>
        <taxon>Telluria group</taxon>
        <taxon>Massilia</taxon>
    </lineage>
</organism>
<dbReference type="AlphaFoldDB" id="A0A2U2HAV8"/>
<accession>A0A2U2HAV8</accession>
<evidence type="ECO:0000313" key="9">
    <source>
        <dbReference type="Proteomes" id="UP000241421"/>
    </source>
</evidence>
<dbReference type="Pfam" id="PF01435">
    <property type="entry name" value="Peptidase_M48"/>
    <property type="match status" value="1"/>
</dbReference>
<keyword evidence="3 6" id="KW-0378">Hydrolase</keyword>
<sequence>MNPPVPDRGALVPLPYHAALVGYLRLHEPDVWRWAGARASDGEQRACLRAMLLRDTYRIDPAAHGEVHATLSTAMARLGIAAPATLYQSPGQQMNAALAFVSGEVHIILQGPLLERLAPDELLAVFGHELAHYLLWTRDDGQFLVAERVLNDALAAAGASASHHETYRRYAGM</sequence>
<evidence type="ECO:0000313" key="8">
    <source>
        <dbReference type="EMBL" id="PWF39885.1"/>
    </source>
</evidence>
<evidence type="ECO:0000259" key="7">
    <source>
        <dbReference type="Pfam" id="PF01435"/>
    </source>
</evidence>
<evidence type="ECO:0000256" key="2">
    <source>
        <dbReference type="ARBA" id="ARBA00022723"/>
    </source>
</evidence>
<dbReference type="OrthoDB" id="271491at2"/>
<reference evidence="8 9" key="1">
    <citation type="submission" date="2018-04" db="EMBL/GenBank/DDBJ databases">
        <title>Massilia violaceinigra sp. nov., a novel purple-pigmented bacterium isolated from Tianshan glacier, Xinjiang, China.</title>
        <authorList>
            <person name="Wang H."/>
        </authorList>
    </citation>
    <scope>NUCLEOTIDE SEQUENCE [LARGE SCALE GENOMIC DNA]</scope>
    <source>
        <strain evidence="8 9">B448-2</strain>
    </source>
</reference>
<evidence type="ECO:0000256" key="6">
    <source>
        <dbReference type="RuleBase" id="RU003983"/>
    </source>
</evidence>
<dbReference type="GO" id="GO:0004222">
    <property type="term" value="F:metalloendopeptidase activity"/>
    <property type="evidence" value="ECO:0007669"/>
    <property type="project" value="InterPro"/>
</dbReference>
<dbReference type="GO" id="GO:0046872">
    <property type="term" value="F:metal ion binding"/>
    <property type="evidence" value="ECO:0007669"/>
    <property type="project" value="UniProtKB-KW"/>
</dbReference>
<keyword evidence="9" id="KW-1185">Reference proteome</keyword>
<dbReference type="EMBL" id="PXWF02000333">
    <property type="protein sequence ID" value="PWF39885.1"/>
    <property type="molecule type" value="Genomic_DNA"/>
</dbReference>
<gene>
    <name evidence="8" type="ORF">C7C56_026530</name>
</gene>
<comment type="similarity">
    <text evidence="6">Belongs to the peptidase M48 family.</text>
</comment>